<organism evidence="2 3">
    <name type="scientific">Aplosporella prunicola CBS 121167</name>
    <dbReference type="NCBI Taxonomy" id="1176127"/>
    <lineage>
        <taxon>Eukaryota</taxon>
        <taxon>Fungi</taxon>
        <taxon>Dikarya</taxon>
        <taxon>Ascomycota</taxon>
        <taxon>Pezizomycotina</taxon>
        <taxon>Dothideomycetes</taxon>
        <taxon>Dothideomycetes incertae sedis</taxon>
        <taxon>Botryosphaeriales</taxon>
        <taxon>Aplosporellaceae</taxon>
        <taxon>Aplosporella</taxon>
    </lineage>
</organism>
<protein>
    <submittedName>
        <fullName evidence="2">Uncharacterized protein</fullName>
    </submittedName>
</protein>
<evidence type="ECO:0000256" key="1">
    <source>
        <dbReference type="SAM" id="MobiDB-lite"/>
    </source>
</evidence>
<evidence type="ECO:0000313" key="3">
    <source>
        <dbReference type="Proteomes" id="UP000799438"/>
    </source>
</evidence>
<feature type="compositionally biased region" description="Basic residues" evidence="1">
    <location>
        <begin position="57"/>
        <end position="79"/>
    </location>
</feature>
<accession>A0A6A6BWZ1</accession>
<gene>
    <name evidence="2" type="ORF">K452DRAFT_7333</name>
</gene>
<dbReference type="AlphaFoldDB" id="A0A6A6BWZ1"/>
<dbReference type="RefSeq" id="XP_033403135.1">
    <property type="nucleotide sequence ID" value="XM_033547074.1"/>
</dbReference>
<feature type="region of interest" description="Disordered" evidence="1">
    <location>
        <begin position="52"/>
        <end position="131"/>
    </location>
</feature>
<proteinExistence type="predicted"/>
<reference evidence="2" key="1">
    <citation type="journal article" date="2020" name="Stud. Mycol.">
        <title>101 Dothideomycetes genomes: a test case for predicting lifestyles and emergence of pathogens.</title>
        <authorList>
            <person name="Haridas S."/>
            <person name="Albert R."/>
            <person name="Binder M."/>
            <person name="Bloem J."/>
            <person name="Labutti K."/>
            <person name="Salamov A."/>
            <person name="Andreopoulos B."/>
            <person name="Baker S."/>
            <person name="Barry K."/>
            <person name="Bills G."/>
            <person name="Bluhm B."/>
            <person name="Cannon C."/>
            <person name="Castanera R."/>
            <person name="Culley D."/>
            <person name="Daum C."/>
            <person name="Ezra D."/>
            <person name="Gonzalez J."/>
            <person name="Henrissat B."/>
            <person name="Kuo A."/>
            <person name="Liang C."/>
            <person name="Lipzen A."/>
            <person name="Lutzoni F."/>
            <person name="Magnuson J."/>
            <person name="Mondo S."/>
            <person name="Nolan M."/>
            <person name="Ohm R."/>
            <person name="Pangilinan J."/>
            <person name="Park H.-J."/>
            <person name="Ramirez L."/>
            <person name="Alfaro M."/>
            <person name="Sun H."/>
            <person name="Tritt A."/>
            <person name="Yoshinaga Y."/>
            <person name="Zwiers L.-H."/>
            <person name="Turgeon B."/>
            <person name="Goodwin S."/>
            <person name="Spatafora J."/>
            <person name="Crous P."/>
            <person name="Grigoriev I."/>
        </authorList>
    </citation>
    <scope>NUCLEOTIDE SEQUENCE</scope>
    <source>
        <strain evidence="2">CBS 121167</strain>
    </source>
</reference>
<evidence type="ECO:0000313" key="2">
    <source>
        <dbReference type="EMBL" id="KAF2147427.1"/>
    </source>
</evidence>
<name>A0A6A6BWZ1_9PEZI</name>
<feature type="region of interest" description="Disordered" evidence="1">
    <location>
        <begin position="1"/>
        <end position="30"/>
    </location>
</feature>
<dbReference type="GeneID" id="54304581"/>
<dbReference type="Proteomes" id="UP000799438">
    <property type="component" value="Unassembled WGS sequence"/>
</dbReference>
<keyword evidence="3" id="KW-1185">Reference proteome</keyword>
<dbReference type="EMBL" id="ML995474">
    <property type="protein sequence ID" value="KAF2147427.1"/>
    <property type="molecule type" value="Genomic_DNA"/>
</dbReference>
<sequence length="152" mass="17521">MRGLPNQPPAQAALRRRTNKQKTDPVSKQVNSDRFMVTTFLLSLPFQLVSLSFQPRSYRHNRPQKTRRKNKNAKQKHKQTQTENRERGKNNKDCPCPRSKQATKQPVGDRRKSSGSLQQDDAIGSPLLPKLWKTDKKHGYRVAVYAEVSVEQ</sequence>
<feature type="compositionally biased region" description="Basic and acidic residues" evidence="1">
    <location>
        <begin position="83"/>
        <end position="92"/>
    </location>
</feature>